<reference evidence="1" key="1">
    <citation type="journal article" date="2021" name="Proc. Natl. Acad. Sci. U.S.A.">
        <title>A Catalog of Tens of Thousands of Viruses from Human Metagenomes Reveals Hidden Associations with Chronic Diseases.</title>
        <authorList>
            <person name="Tisza M.J."/>
            <person name="Buck C.B."/>
        </authorList>
    </citation>
    <scope>NUCLEOTIDE SEQUENCE</scope>
    <source>
        <strain evidence="1">CtuSi15</strain>
    </source>
</reference>
<name>A0A8S5MPN0_9CAUD</name>
<dbReference type="EMBL" id="BK014946">
    <property type="protein sequence ID" value="DAD83899.1"/>
    <property type="molecule type" value="Genomic_DNA"/>
</dbReference>
<organism evidence="1">
    <name type="scientific">Myoviridae sp. ctuSi15</name>
    <dbReference type="NCBI Taxonomy" id="2826708"/>
    <lineage>
        <taxon>Viruses</taxon>
        <taxon>Duplodnaviria</taxon>
        <taxon>Heunggongvirae</taxon>
        <taxon>Uroviricota</taxon>
        <taxon>Caudoviricetes</taxon>
    </lineage>
</organism>
<protein>
    <submittedName>
        <fullName evidence="1">Uncharacterized protein</fullName>
    </submittedName>
</protein>
<evidence type="ECO:0000313" key="1">
    <source>
        <dbReference type="EMBL" id="DAD83899.1"/>
    </source>
</evidence>
<accession>A0A8S5MPN0</accession>
<proteinExistence type="predicted"/>
<sequence length="52" mass="5742">MLVLKSTFLSLFRSPPRAALSLRRLPPTAPASTLSATGQLISMARRCVNWTR</sequence>